<dbReference type="InterPro" id="IPR050523">
    <property type="entry name" value="AKR_Detox_Biosynth"/>
</dbReference>
<dbReference type="InterPro" id="IPR036812">
    <property type="entry name" value="NAD(P)_OxRdtase_dom_sf"/>
</dbReference>
<evidence type="ECO:0000259" key="2">
    <source>
        <dbReference type="Pfam" id="PF00248"/>
    </source>
</evidence>
<keyword evidence="4" id="KW-1185">Reference proteome</keyword>
<dbReference type="GO" id="GO:0016491">
    <property type="term" value="F:oxidoreductase activity"/>
    <property type="evidence" value="ECO:0007669"/>
    <property type="project" value="UniProtKB-KW"/>
</dbReference>
<dbReference type="Proteomes" id="UP000630923">
    <property type="component" value="Unassembled WGS sequence"/>
</dbReference>
<sequence length="350" mass="39439">MEKRQLGNTDLQVSKICLGTMNMGTMNTEEEGHRQLDMALDYGVNFLDTAELYPVPGTIERHGKTEEIIGNWIKKTGRRDEYIIATKVSSLAETMPKYRPHIGDGNNRLNRAHIREAVEGSLKRLGIDCIDLYQLHWPERATNFFATRYYRHRENDTATPLAETLLALGELIREGKIKHIGLSNETPWGLMECLRQAEQNGLPRVQSVQNPYSLLNRSYEVGMAEISIREKAGLLAYSPLAMGVLSGKYLGGKEPEGARLTLYKYFSRYKTGNAEIQTQRYMDLAQELGMSLATLALAFVNDRPFVTSNIIGATKPEQLQECLESANVSLPNDVLKRLDEIEELSPMPCP</sequence>
<accession>A0A919E947</accession>
<feature type="domain" description="NADP-dependent oxidoreductase" evidence="2">
    <location>
        <begin position="15"/>
        <end position="342"/>
    </location>
</feature>
<name>A0A919E947_9PROT</name>
<evidence type="ECO:0000256" key="1">
    <source>
        <dbReference type="ARBA" id="ARBA00023002"/>
    </source>
</evidence>
<dbReference type="Pfam" id="PF00248">
    <property type="entry name" value="Aldo_ket_red"/>
    <property type="match status" value="1"/>
</dbReference>
<keyword evidence="1" id="KW-0560">Oxidoreductase</keyword>
<dbReference type="CDD" id="cd19094">
    <property type="entry name" value="AKR_Tas-like"/>
    <property type="match status" value="1"/>
</dbReference>
<evidence type="ECO:0000313" key="4">
    <source>
        <dbReference type="Proteomes" id="UP000630923"/>
    </source>
</evidence>
<dbReference type="EMBL" id="BNCI01000002">
    <property type="protein sequence ID" value="GHF26411.1"/>
    <property type="molecule type" value="Genomic_DNA"/>
</dbReference>
<dbReference type="InterPro" id="IPR023210">
    <property type="entry name" value="NADP_OxRdtase_dom"/>
</dbReference>
<comment type="caution">
    <text evidence="3">The sequence shown here is derived from an EMBL/GenBank/DDBJ whole genome shotgun (WGS) entry which is preliminary data.</text>
</comment>
<dbReference type="PANTHER" id="PTHR43364:SF4">
    <property type="entry name" value="NAD(P)-LINKED OXIDOREDUCTASE SUPERFAMILY PROTEIN"/>
    <property type="match status" value="1"/>
</dbReference>
<reference evidence="3" key="2">
    <citation type="submission" date="2020-09" db="EMBL/GenBank/DDBJ databases">
        <authorList>
            <person name="Sun Q."/>
            <person name="Kim S."/>
        </authorList>
    </citation>
    <scope>NUCLEOTIDE SEQUENCE</scope>
    <source>
        <strain evidence="3">KCTC 42590</strain>
    </source>
</reference>
<dbReference type="AlphaFoldDB" id="A0A919E947"/>
<protein>
    <submittedName>
        <fullName evidence="3">Oxidoreductase</fullName>
    </submittedName>
</protein>
<dbReference type="Gene3D" id="3.20.20.100">
    <property type="entry name" value="NADP-dependent oxidoreductase domain"/>
    <property type="match status" value="1"/>
</dbReference>
<gene>
    <name evidence="3" type="ORF">GCM10017044_21700</name>
</gene>
<reference evidence="3" key="1">
    <citation type="journal article" date="2014" name="Int. J. Syst. Evol. Microbiol.">
        <title>Complete genome sequence of Corynebacterium casei LMG S-19264T (=DSM 44701T), isolated from a smear-ripened cheese.</title>
        <authorList>
            <consortium name="US DOE Joint Genome Institute (JGI-PGF)"/>
            <person name="Walter F."/>
            <person name="Albersmeier A."/>
            <person name="Kalinowski J."/>
            <person name="Ruckert C."/>
        </authorList>
    </citation>
    <scope>NUCLEOTIDE SEQUENCE</scope>
    <source>
        <strain evidence="3">KCTC 42590</strain>
    </source>
</reference>
<evidence type="ECO:0000313" key="3">
    <source>
        <dbReference type="EMBL" id="GHF26411.1"/>
    </source>
</evidence>
<dbReference type="SUPFAM" id="SSF51430">
    <property type="entry name" value="NAD(P)-linked oxidoreductase"/>
    <property type="match status" value="1"/>
</dbReference>
<proteinExistence type="predicted"/>
<dbReference type="PANTHER" id="PTHR43364">
    <property type="entry name" value="NADH-SPECIFIC METHYLGLYOXAL REDUCTASE-RELATED"/>
    <property type="match status" value="1"/>
</dbReference>
<organism evidence="3 4">
    <name type="scientific">Kordiimonas sediminis</name>
    <dbReference type="NCBI Taxonomy" id="1735581"/>
    <lineage>
        <taxon>Bacteria</taxon>
        <taxon>Pseudomonadati</taxon>
        <taxon>Pseudomonadota</taxon>
        <taxon>Alphaproteobacteria</taxon>
        <taxon>Kordiimonadales</taxon>
        <taxon>Kordiimonadaceae</taxon>
        <taxon>Kordiimonas</taxon>
    </lineage>
</organism>
<dbReference type="RefSeq" id="WP_191252876.1">
    <property type="nucleotide sequence ID" value="NZ_BNCI01000002.1"/>
</dbReference>